<proteinExistence type="predicted"/>
<gene>
    <name evidence="2" type="ORF">D9757_007357</name>
</gene>
<dbReference type="EMBL" id="JAACJN010000046">
    <property type="protein sequence ID" value="KAF5383958.1"/>
    <property type="molecule type" value="Genomic_DNA"/>
</dbReference>
<feature type="region of interest" description="Disordered" evidence="1">
    <location>
        <begin position="1"/>
        <end position="117"/>
    </location>
</feature>
<evidence type="ECO:0000256" key="1">
    <source>
        <dbReference type="SAM" id="MobiDB-lite"/>
    </source>
</evidence>
<evidence type="ECO:0000313" key="3">
    <source>
        <dbReference type="Proteomes" id="UP000518752"/>
    </source>
</evidence>
<dbReference type="Proteomes" id="UP000518752">
    <property type="component" value="Unassembled WGS sequence"/>
</dbReference>
<organism evidence="2 3">
    <name type="scientific">Collybiopsis confluens</name>
    <dbReference type="NCBI Taxonomy" id="2823264"/>
    <lineage>
        <taxon>Eukaryota</taxon>
        <taxon>Fungi</taxon>
        <taxon>Dikarya</taxon>
        <taxon>Basidiomycota</taxon>
        <taxon>Agaricomycotina</taxon>
        <taxon>Agaricomycetes</taxon>
        <taxon>Agaricomycetidae</taxon>
        <taxon>Agaricales</taxon>
        <taxon>Marasmiineae</taxon>
        <taxon>Omphalotaceae</taxon>
        <taxon>Collybiopsis</taxon>
    </lineage>
</organism>
<dbReference type="OrthoDB" id="2752459at2759"/>
<comment type="caution">
    <text evidence="2">The sequence shown here is derived from an EMBL/GenBank/DDBJ whole genome shotgun (WGS) entry which is preliminary data.</text>
</comment>
<feature type="compositionally biased region" description="Polar residues" evidence="1">
    <location>
        <begin position="22"/>
        <end position="38"/>
    </location>
</feature>
<feature type="compositionally biased region" description="Acidic residues" evidence="1">
    <location>
        <begin position="74"/>
        <end position="85"/>
    </location>
</feature>
<dbReference type="AlphaFoldDB" id="A0A8H5HIE9"/>
<feature type="compositionally biased region" description="Basic and acidic residues" evidence="1">
    <location>
        <begin position="39"/>
        <end position="49"/>
    </location>
</feature>
<feature type="compositionally biased region" description="Basic residues" evidence="1">
    <location>
        <begin position="97"/>
        <end position="106"/>
    </location>
</feature>
<accession>A0A8H5HIE9</accession>
<protein>
    <submittedName>
        <fullName evidence="2">Uncharacterized protein</fullName>
    </submittedName>
</protein>
<reference evidence="2 3" key="1">
    <citation type="journal article" date="2020" name="ISME J.">
        <title>Uncovering the hidden diversity of litter-decomposition mechanisms in mushroom-forming fungi.</title>
        <authorList>
            <person name="Floudas D."/>
            <person name="Bentzer J."/>
            <person name="Ahren D."/>
            <person name="Johansson T."/>
            <person name="Persson P."/>
            <person name="Tunlid A."/>
        </authorList>
    </citation>
    <scope>NUCLEOTIDE SEQUENCE [LARGE SCALE GENOMIC DNA]</scope>
    <source>
        <strain evidence="2 3">CBS 406.79</strain>
    </source>
</reference>
<feature type="compositionally biased region" description="Basic and acidic residues" evidence="1">
    <location>
        <begin position="59"/>
        <end position="73"/>
    </location>
</feature>
<evidence type="ECO:0000313" key="2">
    <source>
        <dbReference type="EMBL" id="KAF5383958.1"/>
    </source>
</evidence>
<keyword evidence="3" id="KW-1185">Reference proteome</keyword>
<sequence>MGKTLVKLESGGGLRQHPYRPTRQQPTCESVSAPQTRSHSCDEQIKSEEGPELPIQTRQSDKLDVKAEEGMEKDSEEEAEREAEGDAYSPKPSSPKTRPKTRKRSGPSKTEIKQNRLRVSKEWCTRNRWHPTNDLSAKNWFKGAMKYFRLKDGDMATIPHVEFETGYSETQPGRSYNLDNIHFLVWRKSAYLAGLYDEIDPEKDKREFLRQGKVLFAAELSVSAILSNPV</sequence>
<name>A0A8H5HIE9_9AGAR</name>